<dbReference type="InterPro" id="IPR025202">
    <property type="entry name" value="PLD-like_dom"/>
</dbReference>
<dbReference type="Pfam" id="PF13091">
    <property type="entry name" value="PLDc_2"/>
    <property type="match status" value="2"/>
</dbReference>
<dbReference type="PANTHER" id="PTHR21248:SF22">
    <property type="entry name" value="PHOSPHOLIPASE D"/>
    <property type="match status" value="1"/>
</dbReference>
<sequence length="480" mass="55582">MDIFNFIVVILFVLNMLLALLLIFIERRNPTSTWAWLVILLILPGIGFVLYLFLGQNFHRQKMFELKTEEDTLHKKLLLQNEELIESKLVPNDSKTQRYLDMIRMNYTYSNSLYTQNNSVKIFIDGNEKFNFLLEDINNATHHIHIGYYIYKQDKIGNEILEALIKKAKKGVKVRLLYDAMGGRTIGKHFFDGLKDAGGQVAIFFPSKIPHFNIRVNYRNHRKIAVIDSKISYVGGFNIGDEYLGRSKKFGNWRDTHLRLCGDVVDGLQKRFLLDWRYASDEKIHFEQKYFKLKDQCGTTGIQIVSSGPDSVEQEIKNGFLKMIQKAQKSIYIQSPYFVPDDSIIESLRIASLSGVDVRIMIPHMPDHPFVYWATYSYVGELLKAGVKSYKYNNGFLHSKTIVVDGEIATVGTANMDIRSFKLNFEVNAFIYDHDVAGELQKIFIEDMKCCEEITEELYKNRSRIIQIKESISRLLSPIL</sequence>
<evidence type="ECO:0000256" key="11">
    <source>
        <dbReference type="ARBA" id="ARBA00023264"/>
    </source>
</evidence>
<comment type="catalytic activity">
    <reaction evidence="13">
        <text>2 a 1,2-diacyl-sn-glycero-3-phospho-(1'-sn-glycerol) = a cardiolipin + glycerol</text>
        <dbReference type="Rhea" id="RHEA:31451"/>
        <dbReference type="ChEBI" id="CHEBI:17754"/>
        <dbReference type="ChEBI" id="CHEBI:62237"/>
        <dbReference type="ChEBI" id="CHEBI:64716"/>
    </reaction>
</comment>
<evidence type="ECO:0000256" key="1">
    <source>
        <dbReference type="ARBA" id="ARBA00004651"/>
    </source>
</evidence>
<evidence type="ECO:0000256" key="6">
    <source>
        <dbReference type="ARBA" id="ARBA00022737"/>
    </source>
</evidence>
<dbReference type="AlphaFoldDB" id="A0A1M5QFI2"/>
<keyword evidence="3 13" id="KW-0444">Lipid biosynthesis</keyword>
<dbReference type="CDD" id="cd09112">
    <property type="entry name" value="PLDc_CLS_2"/>
    <property type="match status" value="1"/>
</dbReference>
<feature type="active site" evidence="13">
    <location>
        <position position="221"/>
    </location>
</feature>
<dbReference type="Pfam" id="PF13396">
    <property type="entry name" value="PLDc_N"/>
    <property type="match status" value="1"/>
</dbReference>
<dbReference type="InterPro" id="IPR027379">
    <property type="entry name" value="CLS_N"/>
</dbReference>
<dbReference type="RefSeq" id="WP_073335788.1">
    <property type="nucleotide sequence ID" value="NZ_FQXM01000002.1"/>
</dbReference>
<evidence type="ECO:0000259" key="15">
    <source>
        <dbReference type="PROSITE" id="PS50035"/>
    </source>
</evidence>
<dbReference type="SMART" id="SM00155">
    <property type="entry name" value="PLDc"/>
    <property type="match status" value="2"/>
</dbReference>
<dbReference type="PROSITE" id="PS50035">
    <property type="entry name" value="PLD"/>
    <property type="match status" value="2"/>
</dbReference>
<comment type="subcellular location">
    <subcellularLocation>
        <location evidence="1 13">Cell membrane</location>
        <topology evidence="1 13">Multi-pass membrane protein</topology>
    </subcellularLocation>
</comment>
<dbReference type="SUPFAM" id="SSF56024">
    <property type="entry name" value="Phospholipase D/nuclease"/>
    <property type="match status" value="2"/>
</dbReference>
<feature type="active site" evidence="13">
    <location>
        <position position="405"/>
    </location>
</feature>
<reference evidence="16 17" key="1">
    <citation type="submission" date="2016-11" db="EMBL/GenBank/DDBJ databases">
        <authorList>
            <person name="Jaros S."/>
            <person name="Januszkiewicz K."/>
            <person name="Wedrychowicz H."/>
        </authorList>
    </citation>
    <scope>NUCLEOTIDE SEQUENCE [LARGE SCALE GENOMIC DNA]</scope>
    <source>
        <strain evidence="16 17">DSM 8605</strain>
    </source>
</reference>
<evidence type="ECO:0000256" key="7">
    <source>
        <dbReference type="ARBA" id="ARBA00022989"/>
    </source>
</evidence>
<dbReference type="EC" id="2.7.8.-" evidence="13 14"/>
<keyword evidence="6" id="KW-0677">Repeat</keyword>
<dbReference type="InterPro" id="IPR001736">
    <property type="entry name" value="PLipase_D/transphosphatidylase"/>
</dbReference>
<accession>A0A1M5QFI2</accession>
<dbReference type="HAMAP" id="MF_01916">
    <property type="entry name" value="Cardiolipin_synth_Cls"/>
    <property type="match status" value="1"/>
</dbReference>
<evidence type="ECO:0000313" key="17">
    <source>
        <dbReference type="Proteomes" id="UP000184447"/>
    </source>
</evidence>
<name>A0A1M5QFI2_9CLOT</name>
<dbReference type="InterPro" id="IPR022924">
    <property type="entry name" value="Cardiolipin_synthase"/>
</dbReference>
<feature type="domain" description="PLD phosphodiesterase" evidence="15">
    <location>
        <begin position="393"/>
        <end position="420"/>
    </location>
</feature>
<evidence type="ECO:0000256" key="5">
    <source>
        <dbReference type="ARBA" id="ARBA00022692"/>
    </source>
</evidence>
<dbReference type="NCBIfam" id="TIGR04265">
    <property type="entry name" value="bac_cardiolipin"/>
    <property type="match status" value="1"/>
</dbReference>
<feature type="domain" description="PLD phosphodiesterase" evidence="15">
    <location>
        <begin position="216"/>
        <end position="243"/>
    </location>
</feature>
<dbReference type="InterPro" id="IPR030874">
    <property type="entry name" value="Cardiolipin_synth_Firmi"/>
</dbReference>
<dbReference type="CDD" id="cd09110">
    <property type="entry name" value="PLDc_CLS_1"/>
    <property type="match status" value="1"/>
</dbReference>
<evidence type="ECO:0000256" key="9">
    <source>
        <dbReference type="ARBA" id="ARBA00023136"/>
    </source>
</evidence>
<keyword evidence="9 13" id="KW-0472">Membrane</keyword>
<dbReference type="GO" id="GO:0008808">
    <property type="term" value="F:cardiolipin synthase activity"/>
    <property type="evidence" value="ECO:0007669"/>
    <property type="project" value="UniProtKB-UniRule"/>
</dbReference>
<keyword evidence="2 13" id="KW-1003">Cell membrane</keyword>
<evidence type="ECO:0000256" key="12">
    <source>
        <dbReference type="ARBA" id="ARBA00057569"/>
    </source>
</evidence>
<dbReference type="Proteomes" id="UP000184447">
    <property type="component" value="Unassembled WGS sequence"/>
</dbReference>
<keyword evidence="4 13" id="KW-0808">Transferase</keyword>
<evidence type="ECO:0000256" key="4">
    <source>
        <dbReference type="ARBA" id="ARBA00022679"/>
    </source>
</evidence>
<organism evidence="16 17">
    <name type="scientific">Clostridium grantii DSM 8605</name>
    <dbReference type="NCBI Taxonomy" id="1121316"/>
    <lineage>
        <taxon>Bacteria</taxon>
        <taxon>Bacillati</taxon>
        <taxon>Bacillota</taxon>
        <taxon>Clostridia</taxon>
        <taxon>Eubacteriales</taxon>
        <taxon>Clostridiaceae</taxon>
        <taxon>Clostridium</taxon>
    </lineage>
</organism>
<comment type="similarity">
    <text evidence="13">Belongs to the phospholipase D family. Cardiolipin synthase subfamily.</text>
</comment>
<keyword evidence="10 13" id="KW-0594">Phospholipid biosynthesis</keyword>
<protein>
    <recommendedName>
        <fullName evidence="13 14">Cardiolipin synthase</fullName>
        <shortName evidence="13">CL synthase</shortName>
        <ecNumber evidence="13 14">2.7.8.-</ecNumber>
    </recommendedName>
</protein>
<evidence type="ECO:0000256" key="14">
    <source>
        <dbReference type="NCBIfam" id="TIGR04265"/>
    </source>
</evidence>
<evidence type="ECO:0000313" key="16">
    <source>
        <dbReference type="EMBL" id="SHH12601.1"/>
    </source>
</evidence>
<evidence type="ECO:0000256" key="2">
    <source>
        <dbReference type="ARBA" id="ARBA00022475"/>
    </source>
</evidence>
<feature type="active site" evidence="13">
    <location>
        <position position="398"/>
    </location>
</feature>
<evidence type="ECO:0000256" key="10">
    <source>
        <dbReference type="ARBA" id="ARBA00023209"/>
    </source>
</evidence>
<proteinExistence type="inferred from homology"/>
<dbReference type="STRING" id="1121316.SAMN02745207_00048"/>
<feature type="active site" evidence="13">
    <location>
        <position position="228"/>
    </location>
</feature>
<feature type="transmembrane region" description="Helical" evidence="13">
    <location>
        <begin position="6"/>
        <end position="25"/>
    </location>
</feature>
<keyword evidence="11 13" id="KW-1208">Phospholipid metabolism</keyword>
<gene>
    <name evidence="16" type="ORF">SAMN02745207_00048</name>
</gene>
<dbReference type="GO" id="GO:0032049">
    <property type="term" value="P:cardiolipin biosynthetic process"/>
    <property type="evidence" value="ECO:0007669"/>
    <property type="project" value="UniProtKB-UniRule"/>
</dbReference>
<dbReference type="OrthoDB" id="9762009at2"/>
<dbReference type="FunFam" id="3.30.870.10:FF:000014">
    <property type="entry name" value="Cardiolipin synthase"/>
    <property type="match status" value="1"/>
</dbReference>
<evidence type="ECO:0000256" key="3">
    <source>
        <dbReference type="ARBA" id="ARBA00022516"/>
    </source>
</evidence>
<keyword evidence="5 13" id="KW-0812">Transmembrane</keyword>
<keyword evidence="7 13" id="KW-1133">Transmembrane helix</keyword>
<dbReference type="PANTHER" id="PTHR21248">
    <property type="entry name" value="CARDIOLIPIN SYNTHASE"/>
    <property type="match status" value="1"/>
</dbReference>
<evidence type="ECO:0000256" key="8">
    <source>
        <dbReference type="ARBA" id="ARBA00023098"/>
    </source>
</evidence>
<dbReference type="GO" id="GO:0005886">
    <property type="term" value="C:plasma membrane"/>
    <property type="evidence" value="ECO:0007669"/>
    <property type="project" value="UniProtKB-SubCell"/>
</dbReference>
<feature type="active site" evidence="13">
    <location>
        <position position="223"/>
    </location>
</feature>
<feature type="active site" evidence="13">
    <location>
        <position position="400"/>
    </location>
</feature>
<keyword evidence="8 13" id="KW-0443">Lipid metabolism</keyword>
<dbReference type="EMBL" id="FQXM01000002">
    <property type="protein sequence ID" value="SHH12601.1"/>
    <property type="molecule type" value="Genomic_DNA"/>
</dbReference>
<dbReference type="FunFam" id="3.30.870.10:FF:000021">
    <property type="entry name" value="Cardiolipin synthase"/>
    <property type="match status" value="1"/>
</dbReference>
<dbReference type="Gene3D" id="3.30.870.10">
    <property type="entry name" value="Endonuclease Chain A"/>
    <property type="match status" value="2"/>
</dbReference>
<evidence type="ECO:0000256" key="13">
    <source>
        <dbReference type="HAMAP-Rule" id="MF_01916"/>
    </source>
</evidence>
<keyword evidence="17" id="KW-1185">Reference proteome</keyword>
<comment type="function">
    <text evidence="12 13">Catalyzes the reversible phosphatidyl group transfer from one phosphatidylglycerol molecule to another to form cardiolipin (CL) (diphosphatidylglycerol) and glycerol.</text>
</comment>
<feature type="transmembrane region" description="Helical" evidence="13">
    <location>
        <begin position="34"/>
        <end position="54"/>
    </location>
</feature>